<reference evidence="1 2" key="1">
    <citation type="journal article" date="2014" name="Genome Announc.">
        <title>Draft genome sequences of the altered schaedler flora, a defined bacterial community from gnotobiotic mice.</title>
        <authorList>
            <person name="Wannemuehler M.J."/>
            <person name="Overstreet A.M."/>
            <person name="Ward D.V."/>
            <person name="Phillips G.J."/>
        </authorList>
    </citation>
    <scope>NUCLEOTIDE SEQUENCE [LARGE SCALE GENOMIC DNA]</scope>
    <source>
        <strain evidence="1 2">ASF492</strain>
    </source>
</reference>
<protein>
    <recommendedName>
        <fullName evidence="3">Molecular chaperone</fullName>
    </recommendedName>
</protein>
<evidence type="ECO:0008006" key="3">
    <source>
        <dbReference type="Google" id="ProtNLM"/>
    </source>
</evidence>
<dbReference type="AlphaFoldDB" id="N2ADW3"/>
<dbReference type="PATRIC" id="fig|1235802.3.peg.3475"/>
<keyword evidence="2" id="KW-1185">Reference proteome</keyword>
<dbReference type="SUPFAM" id="SSF53067">
    <property type="entry name" value="Actin-like ATPase domain"/>
    <property type="match status" value="2"/>
</dbReference>
<proteinExistence type="predicted"/>
<gene>
    <name evidence="1" type="ORF">C823_03287</name>
</gene>
<dbReference type="PANTHER" id="PTHR42749">
    <property type="entry name" value="CELL SHAPE-DETERMINING PROTEIN MREB"/>
    <property type="match status" value="1"/>
</dbReference>
<dbReference type="eggNOG" id="COG0443">
    <property type="taxonomic scope" value="Bacteria"/>
</dbReference>
<dbReference type="Proteomes" id="UP000012589">
    <property type="component" value="Unassembled WGS sequence"/>
</dbReference>
<dbReference type="OrthoDB" id="9760742at2"/>
<organism evidence="1 2">
    <name type="scientific">Eubacterium plexicaudatum ASF492</name>
    <dbReference type="NCBI Taxonomy" id="1235802"/>
    <lineage>
        <taxon>Bacteria</taxon>
        <taxon>Bacillati</taxon>
        <taxon>Bacillota</taxon>
        <taxon>Clostridia</taxon>
        <taxon>Eubacteriales</taxon>
        <taxon>Eubacteriaceae</taxon>
        <taxon>Eubacterium</taxon>
    </lineage>
</organism>
<dbReference type="Gene3D" id="3.30.420.40">
    <property type="match status" value="2"/>
</dbReference>
<name>N2ADW3_9FIRM</name>
<dbReference type="EMBL" id="AQFT01000099">
    <property type="protein sequence ID" value="EMZ24330.1"/>
    <property type="molecule type" value="Genomic_DNA"/>
</dbReference>
<accession>N2ADW3</accession>
<dbReference type="STRING" id="1235802.C823_03287"/>
<dbReference type="PANTHER" id="PTHR42749:SF1">
    <property type="entry name" value="CELL SHAPE-DETERMINING PROTEIN MREB"/>
    <property type="match status" value="1"/>
</dbReference>
<dbReference type="InterPro" id="IPR043129">
    <property type="entry name" value="ATPase_NBD"/>
</dbReference>
<sequence length="887" mass="102778">MQYETYKLGKFKKNPIRRLYTREELAAFELPRLREICRSENIKPPTMDMFHHKEELEALLYRYLGAVKKPGIAAYTREGCKRLEDAFAKTGSGQQGGIEVPARMELYQDQTSFNVKETPYLAVARQELGMYAFLSDDTQEIQAVLILDQVNAGKYQMRLDKERISPDIPVGRFHRWELLFIEPAYVEEAVRCYHGKERKKSMLAYIRVPIADIRIIEVPECMEPLIIDYGTSYTTAGTCFNFNRGIQCYTQDELSMSWIPLRKGEKQDGSGGRISFPAVLDCEWRQQGGCTSCGLSPSVLAVKDCSDGIPEHITFLYGEEAVQEEKNRGFMARNSIFYDMKRWVGRYGERIQVVDLEGNTCEVERLFLIRKFLLHIIDRAQQQNRVKYPKLCFTCPVKQKALSLRMYQEALPEYEVMTQNITDEAVAVAYHFLEQSIRELDYEDGAVKKMLILDCGGGTSDMVNCNYKITNEGITSRLEMHVTYAHGDTNFGGNELTWRVMQYLKIRLAEVIRKKEPATMDELFPGILSQLYEKIDRDGVEKAYETFSEIYNQAEALIPTCFDYYQNQPEHAFLKVRSNYYFLWNLAETVKKKLYFQPGVCRVALRPLFSDFAAYGCFEDFHLFIKREKGSWETRTLCPELAIEKEEVNLLLKPDIYGFLKNFIEPWYESGRLMDIDRIILSGQSSKIELFREVMKEYVAGRKAKTGGETGCERKFLCMDGAMAYQQDRRTGRIRTTISYEPARAPYSLTAEDYEMAGRQKTLLQKGTPMGEVYGFLSRPTGTEEILFYLKDGMEQEVSCIPYTIREEGREETGYGELLSEYPFIRQEDLDSMRNGELRLFIYGDYENWGFSVLETAREANRLYTRSPGFVPFEPGAWETDFFDGRH</sequence>
<comment type="caution">
    <text evidence="1">The sequence shown here is derived from an EMBL/GenBank/DDBJ whole genome shotgun (WGS) entry which is preliminary data.</text>
</comment>
<dbReference type="HOGENOM" id="CLU_331729_0_0_9"/>
<evidence type="ECO:0000313" key="1">
    <source>
        <dbReference type="EMBL" id="EMZ24330.1"/>
    </source>
</evidence>
<evidence type="ECO:0000313" key="2">
    <source>
        <dbReference type="Proteomes" id="UP000012589"/>
    </source>
</evidence>
<dbReference type="Gene3D" id="3.90.640.10">
    <property type="entry name" value="Actin, Chain A, domain 4"/>
    <property type="match status" value="1"/>
</dbReference>